<dbReference type="EMBL" id="JAGMVJ010000007">
    <property type="protein sequence ID" value="KAH7089282.1"/>
    <property type="molecule type" value="Genomic_DNA"/>
</dbReference>
<name>A0A8K0R8P4_9PLEO</name>
<dbReference type="GO" id="GO:0005886">
    <property type="term" value="C:plasma membrane"/>
    <property type="evidence" value="ECO:0007669"/>
    <property type="project" value="UniProtKB-SubCell"/>
</dbReference>
<dbReference type="Pfam" id="PF13632">
    <property type="entry name" value="Glyco_trans_2_3"/>
    <property type="match status" value="1"/>
</dbReference>
<evidence type="ECO:0000256" key="1">
    <source>
        <dbReference type="ARBA" id="ARBA00004429"/>
    </source>
</evidence>
<keyword evidence="10 12" id="KW-1133">Transmembrane helix</keyword>
<evidence type="ECO:0000256" key="11">
    <source>
        <dbReference type="ARBA" id="ARBA00023136"/>
    </source>
</evidence>
<dbReference type="PANTHER" id="PTHR43867:SF5">
    <property type="entry name" value="GLUCANS BIOSYNTHESIS GLUCOSYLTRANSFERASE H"/>
    <property type="match status" value="1"/>
</dbReference>
<keyword evidence="6" id="KW-0997">Cell inner membrane</keyword>
<evidence type="ECO:0000256" key="3">
    <source>
        <dbReference type="ARBA" id="ARBA00009337"/>
    </source>
</evidence>
<feature type="transmembrane region" description="Helical" evidence="12">
    <location>
        <begin position="497"/>
        <end position="517"/>
    </location>
</feature>
<keyword evidence="9 12" id="KW-0812">Transmembrane</keyword>
<evidence type="ECO:0000259" key="13">
    <source>
        <dbReference type="Pfam" id="PF13632"/>
    </source>
</evidence>
<feature type="transmembrane region" description="Helical" evidence="12">
    <location>
        <begin position="18"/>
        <end position="47"/>
    </location>
</feature>
<accession>A0A8K0R8P4</accession>
<evidence type="ECO:0000256" key="12">
    <source>
        <dbReference type="SAM" id="Phobius"/>
    </source>
</evidence>
<keyword evidence="11 12" id="KW-0472">Membrane</keyword>
<keyword evidence="15" id="KW-1185">Reference proteome</keyword>
<comment type="subcellular location">
    <subcellularLocation>
        <location evidence="1">Cell inner membrane</location>
        <topology evidence="1">Multi-pass membrane protein</topology>
    </subcellularLocation>
</comment>
<dbReference type="SUPFAM" id="SSF53448">
    <property type="entry name" value="Nucleotide-diphospho-sugar transferases"/>
    <property type="match status" value="1"/>
</dbReference>
<dbReference type="OrthoDB" id="3717264at2759"/>
<organism evidence="14 15">
    <name type="scientific">Paraphoma chrysanthemicola</name>
    <dbReference type="NCBI Taxonomy" id="798071"/>
    <lineage>
        <taxon>Eukaryota</taxon>
        <taxon>Fungi</taxon>
        <taxon>Dikarya</taxon>
        <taxon>Ascomycota</taxon>
        <taxon>Pezizomycotina</taxon>
        <taxon>Dothideomycetes</taxon>
        <taxon>Pleosporomycetidae</taxon>
        <taxon>Pleosporales</taxon>
        <taxon>Pleosporineae</taxon>
        <taxon>Phaeosphaeriaceae</taxon>
        <taxon>Paraphoma</taxon>
    </lineage>
</organism>
<dbReference type="InterPro" id="IPR001173">
    <property type="entry name" value="Glyco_trans_2-like"/>
</dbReference>
<proteinExistence type="inferred from homology"/>
<keyword evidence="5" id="KW-1003">Cell membrane</keyword>
<sequence length="558" mass="62795">MWNSFVILKAGGIGPFEVFLLICTFFGAVSPTVDLWTIIIGLCVMMFGNAEKSIYPYFDERSPLPELHSRTALTIYMRNEEPDSIFSRLLAMYESLSQTGCLGNFRFVLLSDTSDPDVMRMEERTFERLKGKLSTGTFGTAFYRRRSKNIGFKAGNAFDYVEHHSDGDDFFVPLDSDSTMSGELLVRLASSMEKHPQIGMIQTQFATTPSVSGFSRVMYFFSAHIQNTGLSWWYKDSAIYWGHNAIIRTQAFLENCKLPVLKERAPLGGFILSHDIIESLFMRRAGYEVRLLPVETGSYEAHPPTFIDHMRRELRWCRGTIQYIVLLRQPGLKFISRIQICQVLASHLGPTVWTVMTLATIIKSTLVHSDARNINDLGAYSQLLQINMNAFPRIVSIVWIATKCVKGYGDGIRWAVSIFLHLLYMALIGPTMSIAITALVFSSFIHSSFVWDAQNRDRLGLGWRDAYRTLWLPTVIGIGIASIIVTQDGFTAFRLSMLALSLALGVPTAVLTASPYLSQITLRLRLFMIPEEFAVPPVLSSILAPEIHSLSLPKAKKI</sequence>
<keyword evidence="8" id="KW-0808">Transferase</keyword>
<evidence type="ECO:0000256" key="5">
    <source>
        <dbReference type="ARBA" id="ARBA00022475"/>
    </source>
</evidence>
<feature type="domain" description="Glycosyltransferase 2-like" evidence="13">
    <location>
        <begin position="172"/>
        <end position="363"/>
    </location>
</feature>
<dbReference type="PANTHER" id="PTHR43867">
    <property type="entry name" value="CELLULOSE SYNTHASE CATALYTIC SUBUNIT A [UDP-FORMING]"/>
    <property type="match status" value="1"/>
</dbReference>
<dbReference type="InterPro" id="IPR029044">
    <property type="entry name" value="Nucleotide-diphossugar_trans"/>
</dbReference>
<evidence type="ECO:0000313" key="14">
    <source>
        <dbReference type="EMBL" id="KAH7089282.1"/>
    </source>
</evidence>
<dbReference type="AlphaFoldDB" id="A0A8K0R8P4"/>
<evidence type="ECO:0000313" key="15">
    <source>
        <dbReference type="Proteomes" id="UP000813461"/>
    </source>
</evidence>
<dbReference type="NCBIfam" id="NF003962">
    <property type="entry name" value="PRK05454.2-5"/>
    <property type="match status" value="1"/>
</dbReference>
<comment type="similarity">
    <text evidence="3">Belongs to the glycosyltransferase 2 family. OpgH subfamily.</text>
</comment>
<evidence type="ECO:0000256" key="4">
    <source>
        <dbReference type="ARBA" id="ARBA00020585"/>
    </source>
</evidence>
<protein>
    <recommendedName>
        <fullName evidence="4">Glucans biosynthesis glucosyltransferase H</fullName>
    </recommendedName>
</protein>
<feature type="transmembrane region" description="Helical" evidence="12">
    <location>
        <begin position="422"/>
        <end position="446"/>
    </location>
</feature>
<feature type="transmembrane region" description="Helical" evidence="12">
    <location>
        <begin position="466"/>
        <end position="485"/>
    </location>
</feature>
<comment type="pathway">
    <text evidence="2">Glycan metabolism; osmoregulated periplasmic glucan (OPG) biosynthesis.</text>
</comment>
<dbReference type="InterPro" id="IPR050321">
    <property type="entry name" value="Glycosyltr_2/OpgH_subfam"/>
</dbReference>
<evidence type="ECO:0000256" key="9">
    <source>
        <dbReference type="ARBA" id="ARBA00022692"/>
    </source>
</evidence>
<evidence type="ECO:0000256" key="8">
    <source>
        <dbReference type="ARBA" id="ARBA00022679"/>
    </source>
</evidence>
<dbReference type="Gene3D" id="3.90.550.10">
    <property type="entry name" value="Spore Coat Polysaccharide Biosynthesis Protein SpsA, Chain A"/>
    <property type="match status" value="1"/>
</dbReference>
<keyword evidence="7" id="KW-0328">Glycosyltransferase</keyword>
<evidence type="ECO:0000256" key="6">
    <source>
        <dbReference type="ARBA" id="ARBA00022519"/>
    </source>
</evidence>
<evidence type="ECO:0000256" key="10">
    <source>
        <dbReference type="ARBA" id="ARBA00022989"/>
    </source>
</evidence>
<evidence type="ECO:0000256" key="7">
    <source>
        <dbReference type="ARBA" id="ARBA00022676"/>
    </source>
</evidence>
<comment type="caution">
    <text evidence="14">The sequence shown here is derived from an EMBL/GenBank/DDBJ whole genome shotgun (WGS) entry which is preliminary data.</text>
</comment>
<reference evidence="14" key="1">
    <citation type="journal article" date="2021" name="Nat. Commun.">
        <title>Genetic determinants of endophytism in the Arabidopsis root mycobiome.</title>
        <authorList>
            <person name="Mesny F."/>
            <person name="Miyauchi S."/>
            <person name="Thiergart T."/>
            <person name="Pickel B."/>
            <person name="Atanasova L."/>
            <person name="Karlsson M."/>
            <person name="Huettel B."/>
            <person name="Barry K.W."/>
            <person name="Haridas S."/>
            <person name="Chen C."/>
            <person name="Bauer D."/>
            <person name="Andreopoulos W."/>
            <person name="Pangilinan J."/>
            <person name="LaButti K."/>
            <person name="Riley R."/>
            <person name="Lipzen A."/>
            <person name="Clum A."/>
            <person name="Drula E."/>
            <person name="Henrissat B."/>
            <person name="Kohler A."/>
            <person name="Grigoriev I.V."/>
            <person name="Martin F.M."/>
            <person name="Hacquard S."/>
        </authorList>
    </citation>
    <scope>NUCLEOTIDE SEQUENCE</scope>
    <source>
        <strain evidence="14">MPI-SDFR-AT-0120</strain>
    </source>
</reference>
<gene>
    <name evidence="14" type="ORF">FB567DRAFT_559751</name>
</gene>
<dbReference type="GO" id="GO:0016758">
    <property type="term" value="F:hexosyltransferase activity"/>
    <property type="evidence" value="ECO:0007669"/>
    <property type="project" value="TreeGrafter"/>
</dbReference>
<evidence type="ECO:0000256" key="2">
    <source>
        <dbReference type="ARBA" id="ARBA00005001"/>
    </source>
</evidence>
<dbReference type="Proteomes" id="UP000813461">
    <property type="component" value="Unassembled WGS sequence"/>
</dbReference>